<dbReference type="OrthoDB" id="6754491at2759"/>
<dbReference type="STRING" id="151549.A0A4C1VWY2"/>
<name>A0A4C1VWY2_EUMVA</name>
<reference evidence="1 2" key="1">
    <citation type="journal article" date="2019" name="Commun. Biol.">
        <title>The bagworm genome reveals a unique fibroin gene that provides high tensile strength.</title>
        <authorList>
            <person name="Kono N."/>
            <person name="Nakamura H."/>
            <person name="Ohtoshi R."/>
            <person name="Tomita M."/>
            <person name="Numata K."/>
            <person name="Arakawa K."/>
        </authorList>
    </citation>
    <scope>NUCLEOTIDE SEQUENCE [LARGE SCALE GENOMIC DNA]</scope>
</reference>
<comment type="caution">
    <text evidence="1">The sequence shown here is derived from an EMBL/GenBank/DDBJ whole genome shotgun (WGS) entry which is preliminary data.</text>
</comment>
<dbReference type="EMBL" id="BGZK01000429">
    <property type="protein sequence ID" value="GBP43100.1"/>
    <property type="molecule type" value="Genomic_DNA"/>
</dbReference>
<sequence length="143" mass="15977">MHHRDGTALGLALVILKKNDINKEIFKTLSKVCGLSGIIVEAQAGDKRGILGQCHRCQLYGHAAINWHAQPRCVKCSVPRWTKDCDRSKETEGKPACFNCGQEHTANYGGCPEAPKPNKFFQRKNKFAHNKITCSRLTVEDDK</sequence>
<protein>
    <submittedName>
        <fullName evidence="1">Nucleic-acid-binding protein from transposon X-element</fullName>
    </submittedName>
</protein>
<organism evidence="1 2">
    <name type="scientific">Eumeta variegata</name>
    <name type="common">Bagworm moth</name>
    <name type="synonym">Eumeta japonica</name>
    <dbReference type="NCBI Taxonomy" id="151549"/>
    <lineage>
        <taxon>Eukaryota</taxon>
        <taxon>Metazoa</taxon>
        <taxon>Ecdysozoa</taxon>
        <taxon>Arthropoda</taxon>
        <taxon>Hexapoda</taxon>
        <taxon>Insecta</taxon>
        <taxon>Pterygota</taxon>
        <taxon>Neoptera</taxon>
        <taxon>Endopterygota</taxon>
        <taxon>Lepidoptera</taxon>
        <taxon>Glossata</taxon>
        <taxon>Ditrysia</taxon>
        <taxon>Tineoidea</taxon>
        <taxon>Psychidae</taxon>
        <taxon>Oiketicinae</taxon>
        <taxon>Eumeta</taxon>
    </lineage>
</organism>
<proteinExistence type="predicted"/>
<accession>A0A4C1VWY2</accession>
<evidence type="ECO:0000313" key="1">
    <source>
        <dbReference type="EMBL" id="GBP43100.1"/>
    </source>
</evidence>
<dbReference type="AlphaFoldDB" id="A0A4C1VWY2"/>
<keyword evidence="2" id="KW-1185">Reference proteome</keyword>
<dbReference type="Proteomes" id="UP000299102">
    <property type="component" value="Unassembled WGS sequence"/>
</dbReference>
<gene>
    <name evidence="1" type="primary">ORF1</name>
    <name evidence="1" type="ORF">EVAR_96362_1</name>
</gene>
<evidence type="ECO:0000313" key="2">
    <source>
        <dbReference type="Proteomes" id="UP000299102"/>
    </source>
</evidence>